<protein>
    <submittedName>
        <fullName evidence="2">Uncharacterized protein</fullName>
    </submittedName>
</protein>
<accession>A0A8J3KNF7</accession>
<evidence type="ECO:0000313" key="2">
    <source>
        <dbReference type="EMBL" id="GIG03052.1"/>
    </source>
</evidence>
<feature type="compositionally biased region" description="Basic and acidic residues" evidence="1">
    <location>
        <begin position="33"/>
        <end position="43"/>
    </location>
</feature>
<evidence type="ECO:0000313" key="3">
    <source>
        <dbReference type="Proteomes" id="UP000659904"/>
    </source>
</evidence>
<evidence type="ECO:0000256" key="1">
    <source>
        <dbReference type="SAM" id="MobiDB-lite"/>
    </source>
</evidence>
<dbReference type="Proteomes" id="UP000659904">
    <property type="component" value="Unassembled WGS sequence"/>
</dbReference>
<organism evidence="2 3">
    <name type="scientific">Catellatospora citrea</name>
    <dbReference type="NCBI Taxonomy" id="53366"/>
    <lineage>
        <taxon>Bacteria</taxon>
        <taxon>Bacillati</taxon>
        <taxon>Actinomycetota</taxon>
        <taxon>Actinomycetes</taxon>
        <taxon>Micromonosporales</taxon>
        <taxon>Micromonosporaceae</taxon>
        <taxon>Catellatospora</taxon>
    </lineage>
</organism>
<dbReference type="AlphaFoldDB" id="A0A8J3KNF7"/>
<sequence length="53" mass="6001">MAAKPHHTPLTDPTHLTSEHQKMIELAKQARRQAQDARRDKPVSFRKTVGKVG</sequence>
<proteinExistence type="predicted"/>
<keyword evidence="3" id="KW-1185">Reference proteome</keyword>
<name>A0A8J3KNF7_9ACTN</name>
<feature type="region of interest" description="Disordered" evidence="1">
    <location>
        <begin position="1"/>
        <end position="53"/>
    </location>
</feature>
<reference evidence="2 3" key="1">
    <citation type="submission" date="2021-01" db="EMBL/GenBank/DDBJ databases">
        <title>Whole genome shotgun sequence of Catellatospora citrea NBRC 14495.</title>
        <authorList>
            <person name="Komaki H."/>
            <person name="Tamura T."/>
        </authorList>
    </citation>
    <scope>NUCLEOTIDE SEQUENCE [LARGE SCALE GENOMIC DNA]</scope>
    <source>
        <strain evidence="2 3">NBRC 14495</strain>
    </source>
</reference>
<dbReference type="EMBL" id="BONH01000068">
    <property type="protein sequence ID" value="GIG03052.1"/>
    <property type="molecule type" value="Genomic_DNA"/>
</dbReference>
<comment type="caution">
    <text evidence="2">The sequence shown here is derived from an EMBL/GenBank/DDBJ whole genome shotgun (WGS) entry which is preliminary data.</text>
</comment>
<gene>
    <name evidence="2" type="ORF">Cci01nite_81450</name>
</gene>